<evidence type="ECO:0000313" key="3">
    <source>
        <dbReference type="EMBL" id="RFU32319.1"/>
    </source>
</evidence>
<reference evidence="3 4" key="1">
    <citation type="submission" date="2018-05" db="EMBL/GenBank/DDBJ databases">
        <title>Draft genome sequence of Scytalidium lignicola DSM 105466, a ubiquitous saprotrophic fungus.</title>
        <authorList>
            <person name="Buettner E."/>
            <person name="Gebauer A.M."/>
            <person name="Hofrichter M."/>
            <person name="Liers C."/>
            <person name="Kellner H."/>
        </authorList>
    </citation>
    <scope>NUCLEOTIDE SEQUENCE [LARGE SCALE GENOMIC DNA]</scope>
    <source>
        <strain evidence="3 4">DSM 105466</strain>
    </source>
</reference>
<gene>
    <name evidence="3" type="ORF">B7463_g4044</name>
</gene>
<protein>
    <submittedName>
        <fullName evidence="3">Uncharacterized protein</fullName>
    </submittedName>
</protein>
<feature type="domain" description="GXWXG" evidence="1">
    <location>
        <begin position="28"/>
        <end position="86"/>
    </location>
</feature>
<feature type="non-terminal residue" evidence="3">
    <location>
        <position position="152"/>
    </location>
</feature>
<proteinExistence type="predicted"/>
<accession>A0A3E2HFZ5</accession>
<dbReference type="OrthoDB" id="2213372at2759"/>
<dbReference type="InterPro" id="IPR025568">
    <property type="entry name" value="DUF4334"/>
</dbReference>
<dbReference type="Gene3D" id="2.40.128.580">
    <property type="entry name" value="GXWXG domain"/>
    <property type="match status" value="1"/>
</dbReference>
<evidence type="ECO:0000259" key="2">
    <source>
        <dbReference type="Pfam" id="PF14232"/>
    </source>
</evidence>
<dbReference type="OMA" id="SATMIYD"/>
<sequence length="152" mass="17329">MPTPEETYKAFTEQKKRLDASGLESIVNKLKPATINLLTRDGGEWRGGDFDTGNPSEGELAKIRWAGKTFHSADDVEPIVLYNAKGERVWAEEFGRGSLQMVERNGMKTTGLVYENRPIVDFFYYVNDNMVAGVMDNGELGRFARYHYYLYK</sequence>
<name>A0A3E2HFZ5_SCYLI</name>
<keyword evidence="4" id="KW-1185">Reference proteome</keyword>
<feature type="domain" description="DUF4334" evidence="2">
    <location>
        <begin position="95"/>
        <end position="149"/>
    </location>
</feature>
<comment type="caution">
    <text evidence="3">The sequence shown here is derived from an EMBL/GenBank/DDBJ whole genome shotgun (WGS) entry which is preliminary data.</text>
</comment>
<organism evidence="3 4">
    <name type="scientific">Scytalidium lignicola</name>
    <name type="common">Hyphomycete</name>
    <dbReference type="NCBI Taxonomy" id="5539"/>
    <lineage>
        <taxon>Eukaryota</taxon>
        <taxon>Fungi</taxon>
        <taxon>Dikarya</taxon>
        <taxon>Ascomycota</taxon>
        <taxon>Pezizomycotina</taxon>
        <taxon>Leotiomycetes</taxon>
        <taxon>Leotiomycetes incertae sedis</taxon>
        <taxon>Scytalidium</taxon>
    </lineage>
</organism>
<evidence type="ECO:0000259" key="1">
    <source>
        <dbReference type="Pfam" id="PF14231"/>
    </source>
</evidence>
<evidence type="ECO:0000313" key="4">
    <source>
        <dbReference type="Proteomes" id="UP000258309"/>
    </source>
</evidence>
<dbReference type="Pfam" id="PF14232">
    <property type="entry name" value="DUF4334"/>
    <property type="match status" value="1"/>
</dbReference>
<dbReference type="Proteomes" id="UP000258309">
    <property type="component" value="Unassembled WGS sequence"/>
</dbReference>
<dbReference type="STRING" id="5539.A0A3E2HFZ5"/>
<dbReference type="EMBL" id="NCSJ02000057">
    <property type="protein sequence ID" value="RFU32319.1"/>
    <property type="molecule type" value="Genomic_DNA"/>
</dbReference>
<feature type="non-terminal residue" evidence="3">
    <location>
        <position position="1"/>
    </location>
</feature>
<dbReference type="Pfam" id="PF14231">
    <property type="entry name" value="GXWXG"/>
    <property type="match status" value="1"/>
</dbReference>
<dbReference type="InterPro" id="IPR025951">
    <property type="entry name" value="GXWXG_dom"/>
</dbReference>
<dbReference type="AlphaFoldDB" id="A0A3E2HFZ5"/>